<evidence type="ECO:0000313" key="3">
    <source>
        <dbReference type="Proteomes" id="UP000002012"/>
    </source>
</evidence>
<gene>
    <name evidence="2" type="ordered locus">Dacet_0706</name>
</gene>
<evidence type="ECO:0000313" key="2">
    <source>
        <dbReference type="EMBL" id="ADD67492.1"/>
    </source>
</evidence>
<dbReference type="RefSeq" id="WP_013010032.1">
    <property type="nucleotide sequence ID" value="NC_013943.1"/>
</dbReference>
<dbReference type="PaxDb" id="522772-Dacet_0706"/>
<dbReference type="InterPro" id="IPR025309">
    <property type="entry name" value="KTSC_dom"/>
</dbReference>
<dbReference type="EMBL" id="CP001968">
    <property type="protein sequence ID" value="ADD67492.1"/>
    <property type="molecule type" value="Genomic_DNA"/>
</dbReference>
<dbReference type="STRING" id="522772.Dacet_0706"/>
<sequence>MSIPEMVPVASSNVAEIGHDANTEVLFIRFNDGSLYTYKGVPVFEYEGLLSADSVGSYLHRNIKGNYPYERIG</sequence>
<feature type="domain" description="KTSC" evidence="1">
    <location>
        <begin position="11"/>
        <end position="67"/>
    </location>
</feature>
<accession>D4H4U8</accession>
<dbReference type="InParanoid" id="D4H4U8"/>
<dbReference type="AlphaFoldDB" id="D4H4U8"/>
<keyword evidence="3" id="KW-1185">Reference proteome</keyword>
<dbReference type="HOGENOM" id="CLU_174765_3_0_0"/>
<dbReference type="KEGG" id="dap:Dacet_0706"/>
<reference evidence="2 3" key="1">
    <citation type="journal article" date="2010" name="Stand. Genomic Sci.">
        <title>Complete genome sequence of Denitrovibrio acetiphilus type strain (N2460).</title>
        <authorList>
            <person name="Kiss H."/>
            <person name="Lang E."/>
            <person name="Lapidus A."/>
            <person name="Copeland A."/>
            <person name="Nolan M."/>
            <person name="Glavina Del Rio T."/>
            <person name="Chen F."/>
            <person name="Lucas S."/>
            <person name="Tice H."/>
            <person name="Cheng J.F."/>
            <person name="Han C."/>
            <person name="Goodwin L."/>
            <person name="Pitluck S."/>
            <person name="Liolios K."/>
            <person name="Pati A."/>
            <person name="Ivanova N."/>
            <person name="Mavromatis K."/>
            <person name="Chen A."/>
            <person name="Palaniappan K."/>
            <person name="Land M."/>
            <person name="Hauser L."/>
            <person name="Chang Y.J."/>
            <person name="Jeffries C.D."/>
            <person name="Detter J.C."/>
            <person name="Brettin T."/>
            <person name="Spring S."/>
            <person name="Rohde M."/>
            <person name="Goker M."/>
            <person name="Woyke T."/>
            <person name="Bristow J."/>
            <person name="Eisen J.A."/>
            <person name="Markowitz V."/>
            <person name="Hugenholtz P."/>
            <person name="Kyrpides N.C."/>
            <person name="Klenk H.P."/>
        </authorList>
    </citation>
    <scope>NUCLEOTIDE SEQUENCE [LARGE SCALE GENOMIC DNA]</scope>
    <source>
        <strain evidence="3">DSM 12809 / NBRC 114555 / N2460</strain>
    </source>
</reference>
<dbReference type="OrthoDB" id="8450910at2"/>
<name>D4H4U8_DENA2</name>
<protein>
    <recommendedName>
        <fullName evidence="1">KTSC domain-containing protein</fullName>
    </recommendedName>
</protein>
<organism evidence="2 3">
    <name type="scientific">Denitrovibrio acetiphilus (strain DSM 12809 / NBRC 114555 / N2460)</name>
    <dbReference type="NCBI Taxonomy" id="522772"/>
    <lineage>
        <taxon>Bacteria</taxon>
        <taxon>Pseudomonadati</taxon>
        <taxon>Deferribacterota</taxon>
        <taxon>Deferribacteres</taxon>
        <taxon>Deferribacterales</taxon>
        <taxon>Geovibrionaceae</taxon>
        <taxon>Denitrovibrio</taxon>
    </lineage>
</organism>
<dbReference type="Proteomes" id="UP000002012">
    <property type="component" value="Chromosome"/>
</dbReference>
<dbReference type="Pfam" id="PF13619">
    <property type="entry name" value="KTSC"/>
    <property type="match status" value="1"/>
</dbReference>
<proteinExistence type="predicted"/>
<evidence type="ECO:0000259" key="1">
    <source>
        <dbReference type="Pfam" id="PF13619"/>
    </source>
</evidence>